<comment type="caution">
    <text evidence="2">The sequence shown here is derived from an EMBL/GenBank/DDBJ whole genome shotgun (WGS) entry which is preliminary data.</text>
</comment>
<evidence type="ECO:0000256" key="1">
    <source>
        <dbReference type="SAM" id="MobiDB-lite"/>
    </source>
</evidence>
<evidence type="ECO:0000313" key="2">
    <source>
        <dbReference type="EMBL" id="KAK6507835.1"/>
    </source>
</evidence>
<proteinExistence type="predicted"/>
<dbReference type="AlphaFoldDB" id="A0AAV9WI59"/>
<feature type="region of interest" description="Disordered" evidence="1">
    <location>
        <begin position="1"/>
        <end position="24"/>
    </location>
</feature>
<protein>
    <submittedName>
        <fullName evidence="2">Uncharacterized protein</fullName>
    </submittedName>
</protein>
<feature type="compositionally biased region" description="Basic residues" evidence="1">
    <location>
        <begin position="1"/>
        <end position="11"/>
    </location>
</feature>
<reference evidence="2 3" key="1">
    <citation type="submission" date="2023-08" db="EMBL/GenBank/DDBJ databases">
        <authorList>
            <person name="Palmer J.M."/>
        </authorList>
    </citation>
    <scope>NUCLEOTIDE SEQUENCE [LARGE SCALE GENOMIC DNA]</scope>
    <source>
        <strain evidence="2 3">TWF481</strain>
    </source>
</reference>
<keyword evidence="3" id="KW-1185">Reference proteome</keyword>
<gene>
    <name evidence="2" type="ORF">TWF481_006257</name>
</gene>
<dbReference type="Proteomes" id="UP001370758">
    <property type="component" value="Unassembled WGS sequence"/>
</dbReference>
<organism evidence="2 3">
    <name type="scientific">Arthrobotrys musiformis</name>
    <dbReference type="NCBI Taxonomy" id="47236"/>
    <lineage>
        <taxon>Eukaryota</taxon>
        <taxon>Fungi</taxon>
        <taxon>Dikarya</taxon>
        <taxon>Ascomycota</taxon>
        <taxon>Pezizomycotina</taxon>
        <taxon>Orbiliomycetes</taxon>
        <taxon>Orbiliales</taxon>
        <taxon>Orbiliaceae</taxon>
        <taxon>Arthrobotrys</taxon>
    </lineage>
</organism>
<evidence type="ECO:0000313" key="3">
    <source>
        <dbReference type="Proteomes" id="UP001370758"/>
    </source>
</evidence>
<name>A0AAV9WI59_9PEZI</name>
<dbReference type="EMBL" id="JAVHJL010000003">
    <property type="protein sequence ID" value="KAK6507835.1"/>
    <property type="molecule type" value="Genomic_DNA"/>
</dbReference>
<accession>A0AAV9WI59</accession>
<sequence>MPLVTRSRRNCSRRDQTQEPPRITKPKKITQGSLERRFNNQYYRSKTDGWESVKIAEVIKNLKSYSEKVFEHFENELTLDHTFQNHTHRLVARIYEEFWSGIQGMAEEPKIVSVATDFLLSTGECGWLFMWLGQWVMSKWKRLKLLRREAPEAKLVTRLEA</sequence>